<evidence type="ECO:0000313" key="2">
    <source>
        <dbReference type="EMBL" id="KAF4964724.1"/>
    </source>
</evidence>
<reference evidence="2" key="2">
    <citation type="submission" date="2020-05" db="EMBL/GenBank/DDBJ databases">
        <authorList>
            <person name="Kim H.-S."/>
            <person name="Proctor R.H."/>
            <person name="Brown D.W."/>
        </authorList>
    </citation>
    <scope>NUCLEOTIDE SEQUENCE</scope>
    <source>
        <strain evidence="2">NRRL 20472</strain>
    </source>
</reference>
<keyword evidence="3" id="KW-1185">Reference proteome</keyword>
<feature type="region of interest" description="Disordered" evidence="1">
    <location>
        <begin position="204"/>
        <end position="225"/>
    </location>
</feature>
<organism evidence="2 3">
    <name type="scientific">Fusarium sarcochroum</name>
    <dbReference type="NCBI Taxonomy" id="1208366"/>
    <lineage>
        <taxon>Eukaryota</taxon>
        <taxon>Fungi</taxon>
        <taxon>Dikarya</taxon>
        <taxon>Ascomycota</taxon>
        <taxon>Pezizomycotina</taxon>
        <taxon>Sordariomycetes</taxon>
        <taxon>Hypocreomycetidae</taxon>
        <taxon>Hypocreales</taxon>
        <taxon>Nectriaceae</taxon>
        <taxon>Fusarium</taxon>
        <taxon>Fusarium lateritium species complex</taxon>
    </lineage>
</organism>
<dbReference type="AlphaFoldDB" id="A0A8H4TVH5"/>
<dbReference type="OrthoDB" id="5043919at2759"/>
<protein>
    <submittedName>
        <fullName evidence="2">Uncharacterized protein</fullName>
    </submittedName>
</protein>
<accession>A0A8H4TVH5</accession>
<evidence type="ECO:0000313" key="3">
    <source>
        <dbReference type="Proteomes" id="UP000622797"/>
    </source>
</evidence>
<dbReference type="Proteomes" id="UP000622797">
    <property type="component" value="Unassembled WGS sequence"/>
</dbReference>
<evidence type="ECO:0000256" key="1">
    <source>
        <dbReference type="SAM" id="MobiDB-lite"/>
    </source>
</evidence>
<dbReference type="EMBL" id="JABEXW010000392">
    <property type="protein sequence ID" value="KAF4964724.1"/>
    <property type="molecule type" value="Genomic_DNA"/>
</dbReference>
<proteinExistence type="predicted"/>
<gene>
    <name evidence="2" type="ORF">FSARC_7385</name>
</gene>
<reference evidence="2" key="1">
    <citation type="journal article" date="2020" name="BMC Genomics">
        <title>Correction to: Identification and distribution of gene clusters required for synthesis of sphingolipid metabolism inhibitors in diverse species of the filamentous fungus Fusarium.</title>
        <authorList>
            <person name="Kim H.S."/>
            <person name="Lohmar J.M."/>
            <person name="Busman M."/>
            <person name="Brown D.W."/>
            <person name="Naumann T.A."/>
            <person name="Divon H.H."/>
            <person name="Lysoe E."/>
            <person name="Uhlig S."/>
            <person name="Proctor R.H."/>
        </authorList>
    </citation>
    <scope>NUCLEOTIDE SEQUENCE</scope>
    <source>
        <strain evidence="2">NRRL 20472</strain>
    </source>
</reference>
<name>A0A8H4TVH5_9HYPO</name>
<sequence length="473" mass="53339">MLTDRLLHLEEDTSILSLGEFAQRGAISLRVFNGYLELLRTSAIRGTITEPIPESGYRDFLGGLNRKKTWVIPVQCESSWSFFVARPDGVHWYQDGLIPKDQDTFQVSQCGESHKEKTAACVLLGIRLLSQGLPQIDSETIARDLSNWCTRLLIELLCQRLDPDVASVDQVYNQIGNVLSREQELEPSYFDDACGNLFPDASARTSSPAINDEDDGEERPATTARAPNRLRVSSSAEPPLSDGLSQEAVDIKNIMEVLSDATIATRCMGPYSKKDLAALCNIVSEKKIESYFHVRYCRQQIYSRLLSDTADVGDINPDRLVEIKHWTEEVRSKYVPASFILDIKAECRAWSGIRRWCRNEGFSEFTVLCAIPKTKEWSCRSLDRLCERLSDSSDTMRYLLKKTEKLCDAIVRSNLPSHTLCIELYPGKRQESFSHNAFAAFVSVDHNPVIGLDRAVSLRGRKRQRISSGNKQS</sequence>
<comment type="caution">
    <text evidence="2">The sequence shown here is derived from an EMBL/GenBank/DDBJ whole genome shotgun (WGS) entry which is preliminary data.</text>
</comment>